<feature type="region of interest" description="Disordered" evidence="1">
    <location>
        <begin position="1"/>
        <end position="21"/>
    </location>
</feature>
<evidence type="ECO:0000256" key="1">
    <source>
        <dbReference type="SAM" id="MobiDB-lite"/>
    </source>
</evidence>
<gene>
    <name evidence="2" type="ORF">DI555_13365</name>
</gene>
<comment type="caution">
    <text evidence="2">The sequence shown here is derived from an EMBL/GenBank/DDBJ whole genome shotgun (WGS) entry which is preliminary data.</text>
</comment>
<dbReference type="Proteomes" id="UP000249082">
    <property type="component" value="Unassembled WGS sequence"/>
</dbReference>
<reference evidence="2 3" key="1">
    <citation type="submission" date="2017-08" db="EMBL/GenBank/DDBJ databases">
        <title>Infants hospitalized years apart are colonized by the same room-sourced microbial strains.</title>
        <authorList>
            <person name="Brooks B."/>
            <person name="Olm M.R."/>
            <person name="Firek B.A."/>
            <person name="Baker R."/>
            <person name="Thomas B.C."/>
            <person name="Morowitz M.J."/>
            <person name="Banfield J.F."/>
        </authorList>
    </citation>
    <scope>NUCLEOTIDE SEQUENCE [LARGE SCALE GENOMIC DNA]</scope>
    <source>
        <strain evidence="2">S2_005_002_R2_33</strain>
    </source>
</reference>
<evidence type="ECO:0000313" key="2">
    <source>
        <dbReference type="EMBL" id="PZQ54064.1"/>
    </source>
</evidence>
<dbReference type="AlphaFoldDB" id="A0A2W5NMA0"/>
<protein>
    <submittedName>
        <fullName evidence="2">Uncharacterized protein</fullName>
    </submittedName>
</protein>
<proteinExistence type="predicted"/>
<dbReference type="EMBL" id="QFPX01000010">
    <property type="protein sequence ID" value="PZQ54064.1"/>
    <property type="molecule type" value="Genomic_DNA"/>
</dbReference>
<accession>A0A2W5NMA0</accession>
<evidence type="ECO:0000313" key="3">
    <source>
        <dbReference type="Proteomes" id="UP000249082"/>
    </source>
</evidence>
<name>A0A2W5NMA0_9SPHN</name>
<organism evidence="2 3">
    <name type="scientific">Novosphingobium pentaromativorans</name>
    <dbReference type="NCBI Taxonomy" id="205844"/>
    <lineage>
        <taxon>Bacteria</taxon>
        <taxon>Pseudomonadati</taxon>
        <taxon>Pseudomonadota</taxon>
        <taxon>Alphaproteobacteria</taxon>
        <taxon>Sphingomonadales</taxon>
        <taxon>Sphingomonadaceae</taxon>
        <taxon>Novosphingobium</taxon>
    </lineage>
</organism>
<sequence length="94" mass="10459">MSDFPTTIQGIPAGESPGWNDGAELHKAADGGGLFNVFKAIRRDTVANLIRYVMHLPETEQGNYSVQKDGDRLLEIGDIRRLYRRTDFPHGVTS</sequence>